<keyword evidence="3" id="KW-1185">Reference proteome</keyword>
<name>A0A1B9H224_9TREE</name>
<feature type="region of interest" description="Disordered" evidence="1">
    <location>
        <begin position="60"/>
        <end position="103"/>
    </location>
</feature>
<dbReference type="AlphaFoldDB" id="A0A1B9H224"/>
<evidence type="ECO:0000313" key="2">
    <source>
        <dbReference type="EMBL" id="OCF37331.1"/>
    </source>
</evidence>
<reference evidence="3" key="2">
    <citation type="submission" date="2013-12" db="EMBL/GenBank/DDBJ databases">
        <title>Evolution of pathogenesis and genome organization in the Tremellales.</title>
        <authorList>
            <person name="Cuomo C."/>
            <person name="Litvintseva A."/>
            <person name="Heitman J."/>
            <person name="Chen Y."/>
            <person name="Sun S."/>
            <person name="Springer D."/>
            <person name="Dromer F."/>
            <person name="Young S."/>
            <person name="Zeng Q."/>
            <person name="Chapman S."/>
            <person name="Gujja S."/>
            <person name="Saif S."/>
            <person name="Birren B."/>
        </authorList>
    </citation>
    <scope>NUCLEOTIDE SEQUENCE [LARGE SCALE GENOMIC DNA]</scope>
    <source>
        <strain evidence="3">BCC8398</strain>
    </source>
</reference>
<organism evidence="2 3">
    <name type="scientific">Kwoniella heveanensis BCC8398</name>
    <dbReference type="NCBI Taxonomy" id="1296120"/>
    <lineage>
        <taxon>Eukaryota</taxon>
        <taxon>Fungi</taxon>
        <taxon>Dikarya</taxon>
        <taxon>Basidiomycota</taxon>
        <taxon>Agaricomycotina</taxon>
        <taxon>Tremellomycetes</taxon>
        <taxon>Tremellales</taxon>
        <taxon>Cryptococcaceae</taxon>
        <taxon>Kwoniella</taxon>
    </lineage>
</organism>
<reference evidence="2 3" key="1">
    <citation type="submission" date="2013-07" db="EMBL/GenBank/DDBJ databases">
        <title>The Genome Sequence of Cryptococcus heveanensis BCC8398.</title>
        <authorList>
            <consortium name="The Broad Institute Genome Sequencing Platform"/>
            <person name="Cuomo C."/>
            <person name="Litvintseva A."/>
            <person name="Chen Y."/>
            <person name="Heitman J."/>
            <person name="Sun S."/>
            <person name="Springer D."/>
            <person name="Dromer F."/>
            <person name="Young S.K."/>
            <person name="Zeng Q."/>
            <person name="Gargeya S."/>
            <person name="Fitzgerald M."/>
            <person name="Abouelleil A."/>
            <person name="Alvarado L."/>
            <person name="Berlin A.M."/>
            <person name="Chapman S.B."/>
            <person name="Dewar J."/>
            <person name="Goldberg J."/>
            <person name="Griggs A."/>
            <person name="Gujja S."/>
            <person name="Hansen M."/>
            <person name="Howarth C."/>
            <person name="Imamovic A."/>
            <person name="Larimer J."/>
            <person name="McCowan C."/>
            <person name="Murphy C."/>
            <person name="Pearson M."/>
            <person name="Priest M."/>
            <person name="Roberts A."/>
            <person name="Saif S."/>
            <person name="Shea T."/>
            <person name="Sykes S."/>
            <person name="Wortman J."/>
            <person name="Nusbaum C."/>
            <person name="Birren B."/>
        </authorList>
    </citation>
    <scope>NUCLEOTIDE SEQUENCE [LARGE SCALE GENOMIC DNA]</scope>
    <source>
        <strain evidence="2 3">BCC8398</strain>
    </source>
</reference>
<sequence>MSTTRVSSPVYAHSLPWRFGKCLPAIRSLGRTVLQYVFRRLLTALHLYHQQLRPDIIITKHHDDDDDDDDEPRPPLPAVGGLSHIIQHHEKPHDSSSPPIPLSHVYHEITNMTKNPGITHTEKPTHTFNPASPESVYSLSMVLLDPPAPAARADDGRAAAGARRLTYAG</sequence>
<evidence type="ECO:0000313" key="3">
    <source>
        <dbReference type="Proteomes" id="UP000092666"/>
    </source>
</evidence>
<protein>
    <submittedName>
        <fullName evidence="2">Uncharacterized protein</fullName>
    </submittedName>
</protein>
<gene>
    <name evidence="2" type="ORF">I316_01240</name>
</gene>
<dbReference type="EMBL" id="KI669493">
    <property type="protein sequence ID" value="OCF37331.1"/>
    <property type="molecule type" value="Genomic_DNA"/>
</dbReference>
<dbReference type="Proteomes" id="UP000092666">
    <property type="component" value="Unassembled WGS sequence"/>
</dbReference>
<accession>A0A1B9H224</accession>
<evidence type="ECO:0000256" key="1">
    <source>
        <dbReference type="SAM" id="MobiDB-lite"/>
    </source>
</evidence>
<proteinExistence type="predicted"/>